<dbReference type="SUPFAM" id="SSF52172">
    <property type="entry name" value="CheY-like"/>
    <property type="match status" value="1"/>
</dbReference>
<accession>A0A934WJP6</accession>
<dbReference type="InterPro" id="IPR001789">
    <property type="entry name" value="Sig_transdc_resp-reg_receiver"/>
</dbReference>
<name>A0A934WJP6_9RHOB</name>
<dbReference type="PROSITE" id="PS50110">
    <property type="entry name" value="RESPONSE_REGULATORY"/>
    <property type="match status" value="1"/>
</dbReference>
<keyword evidence="5" id="KW-1185">Reference proteome</keyword>
<proteinExistence type="predicted"/>
<dbReference type="SMART" id="SM00448">
    <property type="entry name" value="REC"/>
    <property type="match status" value="1"/>
</dbReference>
<evidence type="ECO:0000259" key="3">
    <source>
        <dbReference type="PROSITE" id="PS50110"/>
    </source>
</evidence>
<feature type="modified residue" description="4-aspartylphosphate" evidence="2">
    <location>
        <position position="46"/>
    </location>
</feature>
<dbReference type="AlphaFoldDB" id="A0A934WJP6"/>
<dbReference type="EMBL" id="NHSD01000296">
    <property type="protein sequence ID" value="MBK5928261.1"/>
    <property type="molecule type" value="Genomic_DNA"/>
</dbReference>
<dbReference type="Proteomes" id="UP000706333">
    <property type="component" value="Unassembled WGS sequence"/>
</dbReference>
<dbReference type="GO" id="GO:0000160">
    <property type="term" value="P:phosphorelay signal transduction system"/>
    <property type="evidence" value="ECO:0007669"/>
    <property type="project" value="InterPro"/>
</dbReference>
<protein>
    <submittedName>
        <fullName evidence="4">Two-component system response regulator</fullName>
    </submittedName>
</protein>
<dbReference type="CDD" id="cd17574">
    <property type="entry name" value="REC_OmpR"/>
    <property type="match status" value="1"/>
</dbReference>
<dbReference type="InterPro" id="IPR050595">
    <property type="entry name" value="Bact_response_regulator"/>
</dbReference>
<reference evidence="4" key="2">
    <citation type="journal article" date="2020" name="Microorganisms">
        <title>Osmotic Adaptation and Compatible Solute Biosynthesis of Phototrophic Bacteria as Revealed from Genome Analyses.</title>
        <authorList>
            <person name="Imhoff J.F."/>
            <person name="Rahn T."/>
            <person name="Kunzel S."/>
            <person name="Keller A."/>
            <person name="Neulinger S.C."/>
        </authorList>
    </citation>
    <scope>NUCLEOTIDE SEQUENCE</scope>
    <source>
        <strain evidence="4">LMG 28126</strain>
    </source>
</reference>
<organism evidence="4 5">
    <name type="scientific">Rhodobaculum claviforme</name>
    <dbReference type="NCBI Taxonomy" id="1549854"/>
    <lineage>
        <taxon>Bacteria</taxon>
        <taxon>Pseudomonadati</taxon>
        <taxon>Pseudomonadota</taxon>
        <taxon>Alphaproteobacteria</taxon>
        <taxon>Rhodobacterales</taxon>
        <taxon>Paracoccaceae</taxon>
        <taxon>Rhodobaculum</taxon>
    </lineage>
</organism>
<evidence type="ECO:0000313" key="4">
    <source>
        <dbReference type="EMBL" id="MBK5928261.1"/>
    </source>
</evidence>
<dbReference type="InterPro" id="IPR011006">
    <property type="entry name" value="CheY-like_superfamily"/>
</dbReference>
<feature type="domain" description="Response regulatory" evidence="3">
    <location>
        <begin position="1"/>
        <end position="113"/>
    </location>
</feature>
<comment type="caution">
    <text evidence="4">The sequence shown here is derived from an EMBL/GenBank/DDBJ whole genome shotgun (WGS) entry which is preliminary data.</text>
</comment>
<gene>
    <name evidence="4" type="ORF">CCR87_13110</name>
</gene>
<evidence type="ECO:0000313" key="5">
    <source>
        <dbReference type="Proteomes" id="UP000706333"/>
    </source>
</evidence>
<dbReference type="Gene3D" id="3.40.50.2300">
    <property type="match status" value="1"/>
</dbReference>
<reference evidence="4" key="1">
    <citation type="submission" date="2017-05" db="EMBL/GenBank/DDBJ databases">
        <authorList>
            <person name="Imhoff J.F."/>
            <person name="Rahn T."/>
            <person name="Kuenzel S."/>
            <person name="Neulinger S.C."/>
        </authorList>
    </citation>
    <scope>NUCLEOTIDE SEQUENCE</scope>
    <source>
        <strain evidence="4">LMG 28126</strain>
    </source>
</reference>
<dbReference type="PANTHER" id="PTHR44591:SF3">
    <property type="entry name" value="RESPONSE REGULATORY DOMAIN-CONTAINING PROTEIN"/>
    <property type="match status" value="1"/>
</dbReference>
<evidence type="ECO:0000256" key="2">
    <source>
        <dbReference type="PROSITE-ProRule" id="PRU00169"/>
    </source>
</evidence>
<keyword evidence="1 2" id="KW-0597">Phosphoprotein</keyword>
<dbReference type="Pfam" id="PF00072">
    <property type="entry name" value="Response_reg"/>
    <property type="match status" value="1"/>
</dbReference>
<sequence>MEDEDNIAIALDFLLGREGYAHERIATGAGAVERIRSLRPDLVLLDIMLPEVSGYEICQQVREDTGLAGVRILMMTARGSAVERRKGLAMGADGFISKPFDLKELRTEVRRILEPGTAPAGDAG</sequence>
<dbReference type="PANTHER" id="PTHR44591">
    <property type="entry name" value="STRESS RESPONSE REGULATOR PROTEIN 1"/>
    <property type="match status" value="1"/>
</dbReference>
<evidence type="ECO:0000256" key="1">
    <source>
        <dbReference type="ARBA" id="ARBA00022553"/>
    </source>
</evidence>